<sequence>MDCLSSESVTNQIMNEYLSRNLHRQGSSSTDENQNLSEYLPRSSTTYENQNLSEYLLRLLKPQSSNTTNENQNSSEYLPRIPHRQGSSTIDENQNMRQGSSTIDGCQFLSEYLMRDLVTCRDENPHHLNVSNFIPPHHENPYVPTTPRIPHRQGSSTIDENQNMRQGSSTTDECRFLSEYLMRVLVTCRNENPHHLNVPNFIPPHHENPHVPTTPLFTATGESNMMFGNAAPLYPLHLHETGGFYIQRPIPYSSNYNQPHLNRNFQMHNNVSMPHFMPYSIPAQQVPMPSFTTSPIPPPPLGPFPAPASVLGHGVYDNGRYGRDFSYKFPPNSSTSHSIPKDPLLMEIIREQIEFYFGDSNYPKDKFLLNLLDKEGWVDIAKIAKFNRGNKIRKVRRNLPSSFTAMTST</sequence>
<name>A0A0K9NVG8_ZOSMR</name>
<feature type="compositionally biased region" description="Polar residues" evidence="3">
    <location>
        <begin position="85"/>
        <end position="101"/>
    </location>
</feature>
<protein>
    <recommendedName>
        <fullName evidence="4">HTH La-type RNA-binding domain-containing protein</fullName>
    </recommendedName>
</protein>
<dbReference type="EMBL" id="LFYR01001576">
    <property type="protein sequence ID" value="KMZ60754.1"/>
    <property type="molecule type" value="Genomic_DNA"/>
</dbReference>
<feature type="compositionally biased region" description="Low complexity" evidence="3">
    <location>
        <begin position="63"/>
        <end position="76"/>
    </location>
</feature>
<organism evidence="5 6">
    <name type="scientific">Zostera marina</name>
    <name type="common">Eelgrass</name>
    <dbReference type="NCBI Taxonomy" id="29655"/>
    <lineage>
        <taxon>Eukaryota</taxon>
        <taxon>Viridiplantae</taxon>
        <taxon>Streptophyta</taxon>
        <taxon>Embryophyta</taxon>
        <taxon>Tracheophyta</taxon>
        <taxon>Spermatophyta</taxon>
        <taxon>Magnoliopsida</taxon>
        <taxon>Liliopsida</taxon>
        <taxon>Zosteraceae</taxon>
        <taxon>Zostera</taxon>
    </lineage>
</organism>
<dbReference type="AlphaFoldDB" id="A0A0K9NVG8"/>
<dbReference type="PANTHER" id="PTHR22792">
    <property type="entry name" value="LUPUS LA PROTEIN-RELATED"/>
    <property type="match status" value="1"/>
</dbReference>
<dbReference type="CDD" id="cd07323">
    <property type="entry name" value="LAM"/>
    <property type="match status" value="1"/>
</dbReference>
<dbReference type="InterPro" id="IPR045180">
    <property type="entry name" value="La_dom_prot"/>
</dbReference>
<dbReference type="PROSITE" id="PS50961">
    <property type="entry name" value="HTH_LA"/>
    <property type="match status" value="1"/>
</dbReference>
<keyword evidence="1 2" id="KW-0694">RNA-binding</keyword>
<dbReference type="Proteomes" id="UP000036987">
    <property type="component" value="Unassembled WGS sequence"/>
</dbReference>
<dbReference type="SMART" id="SM00715">
    <property type="entry name" value="LA"/>
    <property type="match status" value="1"/>
</dbReference>
<feature type="domain" description="HTH La-type RNA-binding" evidence="4">
    <location>
        <begin position="339"/>
        <end position="409"/>
    </location>
</feature>
<feature type="region of interest" description="Disordered" evidence="3">
    <location>
        <begin position="151"/>
        <end position="170"/>
    </location>
</feature>
<feature type="compositionally biased region" description="Polar residues" evidence="3">
    <location>
        <begin position="24"/>
        <end position="45"/>
    </location>
</feature>
<comment type="caution">
    <text evidence="5">The sequence shown here is derived from an EMBL/GenBank/DDBJ whole genome shotgun (WGS) entry which is preliminary data.</text>
</comment>
<evidence type="ECO:0000313" key="6">
    <source>
        <dbReference type="Proteomes" id="UP000036987"/>
    </source>
</evidence>
<evidence type="ECO:0000256" key="2">
    <source>
        <dbReference type="PROSITE-ProRule" id="PRU00332"/>
    </source>
</evidence>
<dbReference type="InterPro" id="IPR036388">
    <property type="entry name" value="WH-like_DNA-bd_sf"/>
</dbReference>
<dbReference type="OrthoDB" id="340227at2759"/>
<dbReference type="Pfam" id="PF05383">
    <property type="entry name" value="La"/>
    <property type="match status" value="1"/>
</dbReference>
<dbReference type="PANTHER" id="PTHR22792:SF101">
    <property type="entry name" value="LA-RELATED PROTEIN 1A"/>
    <property type="match status" value="1"/>
</dbReference>
<evidence type="ECO:0000256" key="1">
    <source>
        <dbReference type="ARBA" id="ARBA00022884"/>
    </source>
</evidence>
<proteinExistence type="predicted"/>
<feature type="compositionally biased region" description="Polar residues" evidence="3">
    <location>
        <begin position="153"/>
        <end position="170"/>
    </location>
</feature>
<dbReference type="Gene3D" id="1.10.10.10">
    <property type="entry name" value="Winged helix-like DNA-binding domain superfamily/Winged helix DNA-binding domain"/>
    <property type="match status" value="1"/>
</dbReference>
<accession>A0A0K9NVG8</accession>
<evidence type="ECO:0000313" key="5">
    <source>
        <dbReference type="EMBL" id="KMZ60754.1"/>
    </source>
</evidence>
<feature type="region of interest" description="Disordered" evidence="3">
    <location>
        <begin position="63"/>
        <end position="101"/>
    </location>
</feature>
<gene>
    <name evidence="5" type="ORF">ZOSMA_573G00020</name>
</gene>
<dbReference type="InterPro" id="IPR036390">
    <property type="entry name" value="WH_DNA-bd_sf"/>
</dbReference>
<evidence type="ECO:0000256" key="3">
    <source>
        <dbReference type="SAM" id="MobiDB-lite"/>
    </source>
</evidence>
<keyword evidence="6" id="KW-1185">Reference proteome</keyword>
<reference evidence="6" key="1">
    <citation type="journal article" date="2016" name="Nature">
        <title>The genome of the seagrass Zostera marina reveals angiosperm adaptation to the sea.</title>
        <authorList>
            <person name="Olsen J.L."/>
            <person name="Rouze P."/>
            <person name="Verhelst B."/>
            <person name="Lin Y.-C."/>
            <person name="Bayer T."/>
            <person name="Collen J."/>
            <person name="Dattolo E."/>
            <person name="De Paoli E."/>
            <person name="Dittami S."/>
            <person name="Maumus F."/>
            <person name="Michel G."/>
            <person name="Kersting A."/>
            <person name="Lauritano C."/>
            <person name="Lohaus R."/>
            <person name="Toepel M."/>
            <person name="Tonon T."/>
            <person name="Vanneste K."/>
            <person name="Amirebrahimi M."/>
            <person name="Brakel J."/>
            <person name="Bostroem C."/>
            <person name="Chovatia M."/>
            <person name="Grimwood J."/>
            <person name="Jenkins J.W."/>
            <person name="Jueterbock A."/>
            <person name="Mraz A."/>
            <person name="Stam W.T."/>
            <person name="Tice H."/>
            <person name="Bornberg-Bauer E."/>
            <person name="Green P.J."/>
            <person name="Pearson G.A."/>
            <person name="Procaccini G."/>
            <person name="Duarte C.M."/>
            <person name="Schmutz J."/>
            <person name="Reusch T.B.H."/>
            <person name="Van de Peer Y."/>
        </authorList>
    </citation>
    <scope>NUCLEOTIDE SEQUENCE [LARGE SCALE GENOMIC DNA]</scope>
    <source>
        <strain evidence="6">cv. Finnish</strain>
    </source>
</reference>
<feature type="region of interest" description="Disordered" evidence="3">
    <location>
        <begin position="22"/>
        <end position="45"/>
    </location>
</feature>
<dbReference type="STRING" id="29655.A0A0K9NVG8"/>
<dbReference type="SUPFAM" id="SSF46785">
    <property type="entry name" value="Winged helix' DNA-binding domain"/>
    <property type="match status" value="1"/>
</dbReference>
<dbReference type="InterPro" id="IPR006630">
    <property type="entry name" value="La_HTH"/>
</dbReference>
<evidence type="ECO:0000259" key="4">
    <source>
        <dbReference type="PROSITE" id="PS50961"/>
    </source>
</evidence>
<dbReference type="GO" id="GO:0003723">
    <property type="term" value="F:RNA binding"/>
    <property type="evidence" value="ECO:0000318"/>
    <property type="project" value="GO_Central"/>
</dbReference>